<dbReference type="AlphaFoldDB" id="A0A812PAW5"/>
<protein>
    <submittedName>
        <fullName evidence="2">Uncharacterized protein</fullName>
    </submittedName>
</protein>
<name>A0A812PAW5_9DINO</name>
<organism evidence="2 3">
    <name type="scientific">Symbiodinium natans</name>
    <dbReference type="NCBI Taxonomy" id="878477"/>
    <lineage>
        <taxon>Eukaryota</taxon>
        <taxon>Sar</taxon>
        <taxon>Alveolata</taxon>
        <taxon>Dinophyceae</taxon>
        <taxon>Suessiales</taxon>
        <taxon>Symbiodiniaceae</taxon>
        <taxon>Symbiodinium</taxon>
    </lineage>
</organism>
<keyword evidence="3" id="KW-1185">Reference proteome</keyword>
<feature type="region of interest" description="Disordered" evidence="1">
    <location>
        <begin position="160"/>
        <end position="203"/>
    </location>
</feature>
<dbReference type="EMBL" id="CAJNDS010002138">
    <property type="protein sequence ID" value="CAE7347163.1"/>
    <property type="molecule type" value="Genomic_DNA"/>
</dbReference>
<sequence length="387" mass="41877">MESEFGCFFLSNYRAADLSACISGVRLSPPGNPSSGQDRETERDKDVQGSFPKTPRSPQTPEPSILDHGQSEVVHKPVQGVGEVTGSERSTKVMPAEKRLQAPPKGATQSPASESPQGGMQGAQPARVLEEFPALPRAAAAAAAASEALKQSTGFDGLECKSKLHNEKPGEKKVIESAVAGSRRRSSQASGSSQTPNTPTVQETSVVEMDDEVTQHLEAFFADEASWQMLQTQLKKDLTAGLSQRIANLHVNLFMSEFKVSVPKPYPGVQYRKSKDLEERYSRYAENGTTVFGQLEADGQWLRISGNIFLPVRVGQIHILDEADEVKESRQLSQLDTKLVPDGKEEVPDGWLLCCPSNAKQEVAAAQAGGVALEKAAKPMRSEQKCS</sequence>
<comment type="caution">
    <text evidence="2">The sequence shown here is derived from an EMBL/GenBank/DDBJ whole genome shotgun (WGS) entry which is preliminary data.</text>
</comment>
<feature type="compositionally biased region" description="Basic and acidic residues" evidence="1">
    <location>
        <begin position="89"/>
        <end position="100"/>
    </location>
</feature>
<accession>A0A812PAW5</accession>
<dbReference type="OrthoDB" id="410987at2759"/>
<dbReference type="Proteomes" id="UP000604046">
    <property type="component" value="Unassembled WGS sequence"/>
</dbReference>
<proteinExistence type="predicted"/>
<gene>
    <name evidence="2" type="ORF">SNAT2548_LOCUS18214</name>
</gene>
<feature type="compositionally biased region" description="Polar residues" evidence="1">
    <location>
        <begin position="107"/>
        <end position="118"/>
    </location>
</feature>
<feature type="compositionally biased region" description="Low complexity" evidence="1">
    <location>
        <begin position="177"/>
        <end position="194"/>
    </location>
</feature>
<evidence type="ECO:0000256" key="1">
    <source>
        <dbReference type="SAM" id="MobiDB-lite"/>
    </source>
</evidence>
<reference evidence="2" key="1">
    <citation type="submission" date="2021-02" db="EMBL/GenBank/DDBJ databases">
        <authorList>
            <person name="Dougan E. K."/>
            <person name="Rhodes N."/>
            <person name="Thang M."/>
            <person name="Chan C."/>
        </authorList>
    </citation>
    <scope>NUCLEOTIDE SEQUENCE</scope>
</reference>
<evidence type="ECO:0000313" key="3">
    <source>
        <dbReference type="Proteomes" id="UP000604046"/>
    </source>
</evidence>
<feature type="compositionally biased region" description="Basic and acidic residues" evidence="1">
    <location>
        <begin position="37"/>
        <end position="47"/>
    </location>
</feature>
<feature type="compositionally biased region" description="Basic and acidic residues" evidence="1">
    <location>
        <begin position="160"/>
        <end position="175"/>
    </location>
</feature>
<evidence type="ECO:0000313" key="2">
    <source>
        <dbReference type="EMBL" id="CAE7347163.1"/>
    </source>
</evidence>
<feature type="region of interest" description="Disordered" evidence="1">
    <location>
        <begin position="23"/>
        <end position="124"/>
    </location>
</feature>